<reference evidence="1" key="1">
    <citation type="submission" date="2019-11" db="EMBL/GenBank/DDBJ databases">
        <title>Draft Genome Sequence of Plant Growth-Promoting Rhizosphere-Associated Bacteria.</title>
        <authorList>
            <person name="Vasilyev I.Y."/>
            <person name="Radchenko V."/>
            <person name="Ilnitskaya E.V."/>
        </authorList>
    </citation>
    <scope>NUCLEOTIDE SEQUENCE</scope>
    <source>
        <strain evidence="1">VRA_517_n</strain>
    </source>
</reference>
<sequence length="119" mass="13632">MIYGEALTFGRKREFYVTRLKRIEVVASLKAETSLVLHDKQAITNMQPELDLNTPSMMCFTANLEHHGGDIVNMPSGRVFTFASRRNKQKLIQKQALFVSSLLLLIRSRAQCHQTLLLR</sequence>
<dbReference type="RefSeq" id="WP_044053344.1">
    <property type="nucleotide sequence ID" value="NZ_CAJGVF010000001.1"/>
</dbReference>
<dbReference type="EMBL" id="WKKV01000004">
    <property type="protein sequence ID" value="MSE02504.1"/>
    <property type="molecule type" value="Genomic_DNA"/>
</dbReference>
<gene>
    <name evidence="1" type="ORF">GKC39_10560</name>
</gene>
<evidence type="ECO:0000313" key="1">
    <source>
        <dbReference type="EMBL" id="MSE02504.1"/>
    </source>
</evidence>
<accession>A0A6A8LFH2</accession>
<dbReference type="AlphaFoldDB" id="A0A6A8LFH2"/>
<protein>
    <submittedName>
        <fullName evidence="1">Glyoxalase</fullName>
    </submittedName>
</protein>
<comment type="caution">
    <text evidence="1">The sequence shown here is derived from an EMBL/GenBank/DDBJ whole genome shotgun (WGS) entry which is preliminary data.</text>
</comment>
<organism evidence="1">
    <name type="scientific">Bacillus velezensis</name>
    <dbReference type="NCBI Taxonomy" id="492670"/>
    <lineage>
        <taxon>Bacteria</taxon>
        <taxon>Bacillati</taxon>
        <taxon>Bacillota</taxon>
        <taxon>Bacilli</taxon>
        <taxon>Bacillales</taxon>
        <taxon>Bacillaceae</taxon>
        <taxon>Bacillus</taxon>
        <taxon>Bacillus amyloliquefaciens group</taxon>
    </lineage>
</organism>
<proteinExistence type="predicted"/>
<name>A0A6A8LFH2_BACVE</name>